<proteinExistence type="predicted"/>
<comment type="caution">
    <text evidence="2">The sequence shown here is derived from an EMBL/GenBank/DDBJ whole genome shotgun (WGS) entry which is preliminary data.</text>
</comment>
<dbReference type="GO" id="GO:0016020">
    <property type="term" value="C:membrane"/>
    <property type="evidence" value="ECO:0007669"/>
    <property type="project" value="TreeGrafter"/>
</dbReference>
<dbReference type="AlphaFoldDB" id="A0AAE4K470"/>
<dbReference type="Pfam" id="PF12697">
    <property type="entry name" value="Abhydrolase_6"/>
    <property type="match status" value="1"/>
</dbReference>
<evidence type="ECO:0000313" key="2">
    <source>
        <dbReference type="EMBL" id="MDT0337774.1"/>
    </source>
</evidence>
<dbReference type="InterPro" id="IPR050266">
    <property type="entry name" value="AB_hydrolase_sf"/>
</dbReference>
<organism evidence="2">
    <name type="scientific">Herbaspirillum huttiense subsp. nephrolepidis</name>
    <dbReference type="NCBI Taxonomy" id="3075126"/>
    <lineage>
        <taxon>Bacteria</taxon>
        <taxon>Pseudomonadati</taxon>
        <taxon>Pseudomonadota</taxon>
        <taxon>Betaproteobacteria</taxon>
        <taxon>Burkholderiales</taxon>
        <taxon>Oxalobacteraceae</taxon>
        <taxon>Herbaspirillum</taxon>
    </lineage>
</organism>
<dbReference type="PANTHER" id="PTHR43798:SF33">
    <property type="entry name" value="HYDROLASE, PUTATIVE (AFU_ORTHOLOGUE AFUA_2G14860)-RELATED"/>
    <property type="match status" value="1"/>
</dbReference>
<dbReference type="GO" id="GO:0016787">
    <property type="term" value="F:hydrolase activity"/>
    <property type="evidence" value="ECO:0007669"/>
    <property type="project" value="UniProtKB-KW"/>
</dbReference>
<dbReference type="PANTHER" id="PTHR43798">
    <property type="entry name" value="MONOACYLGLYCEROL LIPASE"/>
    <property type="match status" value="1"/>
</dbReference>
<protein>
    <submittedName>
        <fullName evidence="2">Alpha/beta hydrolase</fullName>
    </submittedName>
</protein>
<dbReference type="InterPro" id="IPR000073">
    <property type="entry name" value="AB_hydrolase_1"/>
</dbReference>
<sequence>MSAFLSTGSATSREALSASLALLDCHFPEQRVALPDGQVSYRSAGRSDRDQVVVLLHGISSGAASWLHMALALANDARVIAWNAPGYGSSTALPMAMPRASDYAARLQQMLAALEISQCVLVGHSLGALMAAAYLARGDGRAARTLLANPALGYGGAGQQERSVQVRQERLGALQRLGVAGLAAQRTRLLSTQASDEQHAWVRWNMQRLDVAGYIQAVHLLCGDDIATYLQAAPRRGLSVACGAEDIVTTPQASEGLARQFEIPFQLVDGAGHACYIEQPLSFAALVRAQFTSTNQNR</sequence>
<dbReference type="EMBL" id="JAVRAA010000006">
    <property type="protein sequence ID" value="MDT0337774.1"/>
    <property type="molecule type" value="Genomic_DNA"/>
</dbReference>
<accession>A0AAE4K470</accession>
<keyword evidence="2" id="KW-0378">Hydrolase</keyword>
<dbReference type="SUPFAM" id="SSF53474">
    <property type="entry name" value="alpha/beta-Hydrolases"/>
    <property type="match status" value="1"/>
</dbReference>
<dbReference type="RefSeq" id="WP_310836259.1">
    <property type="nucleotide sequence ID" value="NZ_JAVLSM010000003.1"/>
</dbReference>
<name>A0AAE4K470_9BURK</name>
<dbReference type="InterPro" id="IPR029058">
    <property type="entry name" value="AB_hydrolase_fold"/>
</dbReference>
<gene>
    <name evidence="2" type="ORF">RJN63_13095</name>
</gene>
<feature type="domain" description="AB hydrolase-1" evidence="1">
    <location>
        <begin position="53"/>
        <end position="285"/>
    </location>
</feature>
<evidence type="ECO:0000259" key="1">
    <source>
        <dbReference type="Pfam" id="PF12697"/>
    </source>
</evidence>
<dbReference type="Gene3D" id="3.40.50.1820">
    <property type="entry name" value="alpha/beta hydrolase"/>
    <property type="match status" value="1"/>
</dbReference>
<reference evidence="2" key="1">
    <citation type="submission" date="2023-02" db="EMBL/GenBank/DDBJ databases">
        <title>Description of Herbaspirillum huttiense subsp. nephrolepsisexaltata and Herbaspirillum huttiense subsp. lycopersicon.</title>
        <authorList>
            <person name="Poudel M."/>
            <person name="Sharma A."/>
            <person name="Goss E."/>
            <person name="Tapia J.H."/>
            <person name="Harmon C.M."/>
            <person name="Jones J.B."/>
        </authorList>
    </citation>
    <scope>NUCLEOTIDE SEQUENCE</scope>
    <source>
        <strain evidence="2">NC40101</strain>
    </source>
</reference>